<reference evidence="2" key="1">
    <citation type="submission" date="2016-11" db="EMBL/GenBank/DDBJ databases">
        <authorList>
            <person name="Varghese N."/>
            <person name="Submissions S."/>
        </authorList>
    </citation>
    <scope>NUCLEOTIDE SEQUENCE [LARGE SCALE GENOMIC DNA]</scope>
    <source>
        <strain evidence="2">DSM 17957</strain>
    </source>
</reference>
<proteinExistence type="predicted"/>
<sequence>MEGEKEVEFHEMNDQAVSSTIIEACKHNDKRLKHKLIEASNRDPRIAAKVLESLYELVDYDLNFVIDILTHCSKREHMHVLKEAKDPVNIIKLFDEYSRERLEALELEDIVEGRDLDIIWEVKEGPQIDALSRAYLQRCLLAIAYHLGYHEELKTFFEEEKRKYLVLH</sequence>
<accession>A0A1M6FX40</accession>
<name>A0A1M6FX40_9FIRM</name>
<dbReference type="AlphaFoldDB" id="A0A1M6FX40"/>
<dbReference type="Proteomes" id="UP000184536">
    <property type="component" value="Unassembled WGS sequence"/>
</dbReference>
<evidence type="ECO:0000313" key="2">
    <source>
        <dbReference type="Proteomes" id="UP000184536"/>
    </source>
</evidence>
<evidence type="ECO:0000313" key="1">
    <source>
        <dbReference type="EMBL" id="SHJ02232.1"/>
    </source>
</evidence>
<protein>
    <submittedName>
        <fullName evidence="1">Uncharacterized protein</fullName>
    </submittedName>
</protein>
<organism evidence="1 2">
    <name type="scientific">Geosporobacter subterraneus DSM 17957</name>
    <dbReference type="NCBI Taxonomy" id="1121919"/>
    <lineage>
        <taxon>Bacteria</taxon>
        <taxon>Bacillati</taxon>
        <taxon>Bacillota</taxon>
        <taxon>Clostridia</taxon>
        <taxon>Peptostreptococcales</taxon>
        <taxon>Thermotaleaceae</taxon>
        <taxon>Geosporobacter</taxon>
    </lineage>
</organism>
<dbReference type="EMBL" id="FQZV01000012">
    <property type="protein sequence ID" value="SHJ02232.1"/>
    <property type="molecule type" value="Genomic_DNA"/>
</dbReference>
<gene>
    <name evidence="1" type="ORF">SAMN02745975_01122</name>
</gene>
<keyword evidence="2" id="KW-1185">Reference proteome</keyword>
<dbReference type="OrthoDB" id="1952352at2"/>